<keyword evidence="2" id="KW-0813">Transport</keyword>
<dbReference type="SUPFAM" id="SSF64268">
    <property type="entry name" value="PX domain"/>
    <property type="match status" value="1"/>
</dbReference>
<gene>
    <name evidence="5" type="ORF">NLS_LOCUS189</name>
</gene>
<dbReference type="EMBL" id="UYRX01000004">
    <property type="protein sequence ID" value="VDK67802.1"/>
    <property type="molecule type" value="Genomic_DNA"/>
</dbReference>
<dbReference type="STRING" id="42156.A0A3P6RWE9"/>
<dbReference type="OMA" id="ESRWQWF"/>
<organism evidence="5 6">
    <name type="scientific">Litomosoides sigmodontis</name>
    <name type="common">Filarial nematode worm</name>
    <dbReference type="NCBI Taxonomy" id="42156"/>
    <lineage>
        <taxon>Eukaryota</taxon>
        <taxon>Metazoa</taxon>
        <taxon>Ecdysozoa</taxon>
        <taxon>Nematoda</taxon>
        <taxon>Chromadorea</taxon>
        <taxon>Rhabditida</taxon>
        <taxon>Spirurina</taxon>
        <taxon>Spiruromorpha</taxon>
        <taxon>Filarioidea</taxon>
        <taxon>Onchocercidae</taxon>
        <taxon>Litomosoides</taxon>
    </lineage>
</organism>
<protein>
    <recommendedName>
        <fullName evidence="4">PX domain-containing protein</fullName>
    </recommendedName>
</protein>
<name>A0A3P6RWE9_LITSI</name>
<dbReference type="AlphaFoldDB" id="A0A3P6RWE9"/>
<dbReference type="Pfam" id="PF18116">
    <property type="entry name" value="SNX17_FERM_C"/>
    <property type="match status" value="1"/>
</dbReference>
<dbReference type="Gene3D" id="1.20.80.60">
    <property type="match status" value="1"/>
</dbReference>
<comment type="similarity">
    <text evidence="1">Belongs to the sorting nexin family.</text>
</comment>
<dbReference type="InterPro" id="IPR011993">
    <property type="entry name" value="PH-like_dom_sf"/>
</dbReference>
<dbReference type="OrthoDB" id="5772781at2759"/>
<evidence type="ECO:0000313" key="6">
    <source>
        <dbReference type="Proteomes" id="UP000277928"/>
    </source>
</evidence>
<dbReference type="PANTHER" id="PTHR12431:SF14">
    <property type="entry name" value="LD15323P"/>
    <property type="match status" value="1"/>
</dbReference>
<evidence type="ECO:0000256" key="1">
    <source>
        <dbReference type="ARBA" id="ARBA00010883"/>
    </source>
</evidence>
<accession>A0A3P6RWE9</accession>
<dbReference type="SMART" id="SM00312">
    <property type="entry name" value="PX"/>
    <property type="match status" value="1"/>
</dbReference>
<evidence type="ECO:0000259" key="4">
    <source>
        <dbReference type="PROSITE" id="PS50195"/>
    </source>
</evidence>
<dbReference type="Gene3D" id="3.30.1520.10">
    <property type="entry name" value="Phox-like domain"/>
    <property type="match status" value="1"/>
</dbReference>
<dbReference type="PANTHER" id="PTHR12431">
    <property type="entry name" value="SORTING NEXIN 17 AND 27"/>
    <property type="match status" value="1"/>
</dbReference>
<sequence length="548" mass="62446">MIHISIPTTQTLVETDGNLALLVANVVVAIIDVGYYGAFDIHINGAYHASIRYSHLLKLHEKLRSHFGPKLKTPDFPSKKLFRILDQRTLEERRLALARYFQTIVQLQSVAQHFITENAFLNFQIESFRPSSSNVSVDVFMADGSKETVRCNVEHPTEIILKRFADIVGLGFENVGYFGLFVAKRRHASDDGHFISSLGSMKYPDTLSVRLLRNFESPYLSIHLLNQKSAATGVFYYIVIRKLIWDPKVEEEIMDDPGAVLLLYKQAANDLHNGHFVPRQIEIKNRLMALEEQGNCIQFLRLCHLEPDYSYEVLEPCSSNYPKPGTECNLKIGRRHIVLEFKDQAKDGIVRAEFRATRIRVWRISQQNNGFTFLFEYLISKGVFHWITLHTNQAILLSLLLQSIGLEILKEHRSLMTTIGNHDYDYPTKDIFKIYSSQEVDVSIGPPFVSRGIQYSTSIENSECTNSVQSRTVEESIISNHDSLGNGRSYNSTIPSVNVNNHYDVIIQRQNSESVAGDSKEFMRDAFTTISKVLPLKSEGFEITDDDL</sequence>
<reference evidence="5 6" key="1">
    <citation type="submission" date="2018-08" db="EMBL/GenBank/DDBJ databases">
        <authorList>
            <person name="Laetsch R D."/>
            <person name="Stevens L."/>
            <person name="Kumar S."/>
            <person name="Blaxter L. M."/>
        </authorList>
    </citation>
    <scope>NUCLEOTIDE SEQUENCE [LARGE SCALE GENOMIC DNA]</scope>
</reference>
<dbReference type="Pfam" id="PF00787">
    <property type="entry name" value="PX"/>
    <property type="match status" value="1"/>
</dbReference>
<dbReference type="GO" id="GO:0035091">
    <property type="term" value="F:phosphatidylinositol binding"/>
    <property type="evidence" value="ECO:0007669"/>
    <property type="project" value="InterPro"/>
</dbReference>
<dbReference type="Gene3D" id="2.30.29.30">
    <property type="entry name" value="Pleckstrin-homology domain (PH domain)/Phosphotyrosine-binding domain (PTB)"/>
    <property type="match status" value="1"/>
</dbReference>
<keyword evidence="3" id="KW-0653">Protein transport</keyword>
<keyword evidence="6" id="KW-1185">Reference proteome</keyword>
<dbReference type="InterPro" id="IPR001683">
    <property type="entry name" value="PX_dom"/>
</dbReference>
<dbReference type="Proteomes" id="UP000277928">
    <property type="component" value="Unassembled WGS sequence"/>
</dbReference>
<dbReference type="Pfam" id="PF21273">
    <property type="entry name" value="SNX17-27-31_F1_FERM"/>
    <property type="match status" value="1"/>
</dbReference>
<dbReference type="InterPro" id="IPR040842">
    <property type="entry name" value="SNX17/31_FERM"/>
</dbReference>
<dbReference type="Gene3D" id="3.10.20.90">
    <property type="entry name" value="Phosphatidylinositol 3-kinase Catalytic Subunit, Chain A, domain 1"/>
    <property type="match status" value="1"/>
</dbReference>
<evidence type="ECO:0000313" key="5">
    <source>
        <dbReference type="EMBL" id="VDK67802.1"/>
    </source>
</evidence>
<feature type="domain" description="PX" evidence="4">
    <location>
        <begin position="1"/>
        <end position="127"/>
    </location>
</feature>
<proteinExistence type="inferred from homology"/>
<dbReference type="GO" id="GO:0006886">
    <property type="term" value="P:intracellular protein transport"/>
    <property type="evidence" value="ECO:0007669"/>
    <property type="project" value="TreeGrafter"/>
</dbReference>
<evidence type="ECO:0000256" key="2">
    <source>
        <dbReference type="ARBA" id="ARBA00022448"/>
    </source>
</evidence>
<dbReference type="InterPro" id="IPR036871">
    <property type="entry name" value="PX_dom_sf"/>
</dbReference>
<dbReference type="PROSITE" id="PS50195">
    <property type="entry name" value="PX"/>
    <property type="match status" value="1"/>
</dbReference>
<dbReference type="GO" id="GO:0032456">
    <property type="term" value="P:endocytic recycling"/>
    <property type="evidence" value="ECO:0007669"/>
    <property type="project" value="TreeGrafter"/>
</dbReference>
<evidence type="ECO:0000256" key="3">
    <source>
        <dbReference type="ARBA" id="ARBA00022927"/>
    </source>
</evidence>
<dbReference type="GO" id="GO:0005769">
    <property type="term" value="C:early endosome"/>
    <property type="evidence" value="ECO:0007669"/>
    <property type="project" value="TreeGrafter"/>
</dbReference>
<dbReference type="InterPro" id="IPR048763">
    <property type="entry name" value="SNX17-31_FERM_F1"/>
</dbReference>